<feature type="chain" id="PRO_5009267157" evidence="8">
    <location>
        <begin position="21"/>
        <end position="685"/>
    </location>
</feature>
<evidence type="ECO:0000256" key="1">
    <source>
        <dbReference type="ARBA" id="ARBA00006040"/>
    </source>
</evidence>
<evidence type="ECO:0000256" key="5">
    <source>
        <dbReference type="ARBA" id="ARBA00022833"/>
    </source>
</evidence>
<dbReference type="GO" id="GO:0004222">
    <property type="term" value="F:metalloendopeptidase activity"/>
    <property type="evidence" value="ECO:0007669"/>
    <property type="project" value="InterPro"/>
</dbReference>
<reference evidence="10 11" key="1">
    <citation type="submission" date="2016-10" db="EMBL/GenBank/DDBJ databases">
        <authorList>
            <person name="de Groot N.N."/>
        </authorList>
    </citation>
    <scope>NUCLEOTIDE SEQUENCE [LARGE SCALE GENOMIC DNA]</scope>
    <source>
        <strain evidence="10 11">MP1X4</strain>
    </source>
</reference>
<dbReference type="InterPro" id="IPR001567">
    <property type="entry name" value="Pept_M3A_M3B_dom"/>
</dbReference>
<dbReference type="PANTHER" id="PTHR11804:SF84">
    <property type="entry name" value="SACCHAROLYSIN"/>
    <property type="match status" value="1"/>
</dbReference>
<dbReference type="Gene3D" id="3.40.390.10">
    <property type="entry name" value="Collagenase (Catalytic Domain)"/>
    <property type="match status" value="1"/>
</dbReference>
<feature type="signal peptide" evidence="8">
    <location>
        <begin position="1"/>
        <end position="20"/>
    </location>
</feature>
<dbReference type="PANTHER" id="PTHR11804">
    <property type="entry name" value="PROTEASE M3 THIMET OLIGOPEPTIDASE-RELATED"/>
    <property type="match status" value="1"/>
</dbReference>
<keyword evidence="2 7" id="KW-0645">Protease</keyword>
<keyword evidence="8" id="KW-0732">Signal</keyword>
<dbReference type="EMBL" id="LT629740">
    <property type="protein sequence ID" value="SDT26456.1"/>
    <property type="molecule type" value="Genomic_DNA"/>
</dbReference>
<evidence type="ECO:0000256" key="7">
    <source>
        <dbReference type="RuleBase" id="RU003435"/>
    </source>
</evidence>
<evidence type="ECO:0000256" key="2">
    <source>
        <dbReference type="ARBA" id="ARBA00022670"/>
    </source>
</evidence>
<dbReference type="GO" id="GO:0006518">
    <property type="term" value="P:peptide metabolic process"/>
    <property type="evidence" value="ECO:0007669"/>
    <property type="project" value="TreeGrafter"/>
</dbReference>
<dbReference type="STRING" id="652787.SAMN05216490_2896"/>
<dbReference type="InterPro" id="IPR024077">
    <property type="entry name" value="Neurolysin/TOP_dom2"/>
</dbReference>
<dbReference type="SUPFAM" id="SSF55486">
    <property type="entry name" value="Metalloproteases ('zincins'), catalytic domain"/>
    <property type="match status" value="1"/>
</dbReference>
<dbReference type="AlphaFoldDB" id="A0A1H1YZT3"/>
<dbReference type="InterPro" id="IPR045090">
    <property type="entry name" value="Pept_M3A_M3B"/>
</dbReference>
<dbReference type="Gene3D" id="1.10.1370.40">
    <property type="match status" value="1"/>
</dbReference>
<keyword evidence="5 7" id="KW-0862">Zinc</keyword>
<dbReference type="OrthoDB" id="9773538at2"/>
<dbReference type="GO" id="GO:0046872">
    <property type="term" value="F:metal ion binding"/>
    <property type="evidence" value="ECO:0007669"/>
    <property type="project" value="UniProtKB-UniRule"/>
</dbReference>
<protein>
    <submittedName>
        <fullName evidence="10">Oligopeptidase A Metallo peptidase. MEROPS family M03A</fullName>
    </submittedName>
</protein>
<proteinExistence type="inferred from homology"/>
<comment type="similarity">
    <text evidence="1 7">Belongs to the peptidase M3 family.</text>
</comment>
<dbReference type="GO" id="GO:0006508">
    <property type="term" value="P:proteolysis"/>
    <property type="evidence" value="ECO:0007669"/>
    <property type="project" value="UniProtKB-KW"/>
</dbReference>
<name>A0A1H1YZT3_MUCMA</name>
<evidence type="ECO:0000256" key="4">
    <source>
        <dbReference type="ARBA" id="ARBA00022801"/>
    </source>
</evidence>
<gene>
    <name evidence="10" type="ORF">SAMN05216490_2896</name>
</gene>
<dbReference type="InterPro" id="IPR024079">
    <property type="entry name" value="MetalloPept_cat_dom_sf"/>
</dbReference>
<comment type="cofactor">
    <cofactor evidence="7">
        <name>Zn(2+)</name>
        <dbReference type="ChEBI" id="CHEBI:29105"/>
    </cofactor>
    <text evidence="7">Binds 1 zinc ion.</text>
</comment>
<dbReference type="Pfam" id="PF01432">
    <property type="entry name" value="Peptidase_M3"/>
    <property type="match status" value="1"/>
</dbReference>
<dbReference type="Gene3D" id="1.10.1370.10">
    <property type="entry name" value="Neurolysin, domain 3"/>
    <property type="match status" value="1"/>
</dbReference>
<keyword evidence="6 7" id="KW-0482">Metalloprotease</keyword>
<evidence type="ECO:0000259" key="9">
    <source>
        <dbReference type="Pfam" id="PF01432"/>
    </source>
</evidence>
<evidence type="ECO:0000313" key="10">
    <source>
        <dbReference type="EMBL" id="SDT26456.1"/>
    </source>
</evidence>
<evidence type="ECO:0000313" key="11">
    <source>
        <dbReference type="Proteomes" id="UP000199679"/>
    </source>
</evidence>
<dbReference type="CDD" id="cd06455">
    <property type="entry name" value="M3A_TOP"/>
    <property type="match status" value="1"/>
</dbReference>
<keyword evidence="3 7" id="KW-0479">Metal-binding</keyword>
<accession>A0A1H1YZT3</accession>
<keyword evidence="11" id="KW-1185">Reference proteome</keyword>
<evidence type="ECO:0000256" key="3">
    <source>
        <dbReference type="ARBA" id="ARBA00022723"/>
    </source>
</evidence>
<dbReference type="RefSeq" id="WP_091374097.1">
    <property type="nucleotide sequence ID" value="NZ_LT629740.1"/>
</dbReference>
<dbReference type="Proteomes" id="UP000199679">
    <property type="component" value="Chromosome I"/>
</dbReference>
<sequence length="685" mass="77574">MKITKKLGILLSIIPFAVSAQNPRLTNPLLVHSNAPIEFNKVNAQVIKDAVSSVIKVTDARVKTLVAIPAAKKTIANTLMGFDGLSYDLSDLGAKLSVIASTYADDATRNAANDQSQVLGSYGSDLYLNEGLYKALKAFSLSATAKTLSPTQHKFLKETIIAFEINGMKLDQKGRANLKVINDKLISFGNQFDRNIAESKDSIEFSLTDLQGIPEAYVTPWKRVNGRYMVRINGPNYINILKFGDVEATRKAMYLKYQNRAYPANMATMDSLFSYRQKLADQLGYKTYAEYALVTKMAGKPVTVWSFLDDLKDKLTPHVGPELDQLKELKKEQQPNDPAVIYAWDIGYYSNKLLDTKYKLNTELVRQYFEMNNTIQGMFTVYQKLFNIQIHEIKGLPVWDPKIKSYELDMDGKKMGTFFLDLYPRPNKYTHFETAPISTYRIANGKEILPVGTLICNFPEGTTTEPSLLDHSDVITMFHEFGHLIHFLLCHPVINSQLAFGVKGDFVEAPSQFLENFCWNYDVLKLFAKNYKTGEILPKSLFDKMKVAQNAGVSIQYIRQVSLAMIDFTFEDRFNTIKAGGIDQVEKDLWTMNQTPYPEGSHFICSFGHLNGYGANYYGYLWSKVYAQDIFSVFEQHGVLDQATGVRYRKEILQEGAQEDEMAMLRHFLGREPNSKAFLKSLGIK</sequence>
<evidence type="ECO:0000256" key="8">
    <source>
        <dbReference type="SAM" id="SignalP"/>
    </source>
</evidence>
<evidence type="ECO:0000256" key="6">
    <source>
        <dbReference type="ARBA" id="ARBA00023049"/>
    </source>
</evidence>
<organism evidence="10 11">
    <name type="scientific">Mucilaginibacter mallensis</name>
    <dbReference type="NCBI Taxonomy" id="652787"/>
    <lineage>
        <taxon>Bacteria</taxon>
        <taxon>Pseudomonadati</taxon>
        <taxon>Bacteroidota</taxon>
        <taxon>Sphingobacteriia</taxon>
        <taxon>Sphingobacteriales</taxon>
        <taxon>Sphingobacteriaceae</taxon>
        <taxon>Mucilaginibacter</taxon>
    </lineage>
</organism>
<feature type="domain" description="Peptidase M3A/M3B catalytic" evidence="9">
    <location>
        <begin position="246"/>
        <end position="683"/>
    </location>
</feature>
<keyword evidence="4 7" id="KW-0378">Hydrolase</keyword>